<dbReference type="NCBIfam" id="NF007695">
    <property type="entry name" value="PRK10376.1"/>
    <property type="match status" value="1"/>
</dbReference>
<sequence length="297" mass="31487">MPLHGGTLTLAPDLTITRMGYGAMQLPGKGVWGPPRDHDEAITVLRAAVEAGINHIDTADFYGFHVSNDLIREALSPYPDGLQLVTKVGATRTEDGGWVHDRTPEALVAQVDDNLTHLGVETLDVVNLRMGTADSTAEESIADRIGALLELQQQGKIKHLGLSQVTDAQLTEALGITPIVTVQQFYNLVGRGDEAMLRRTAELGIAYVPYFPLGGFTPLQSGVLAEVAGRLDATPQQVALAWLLQRSPNVALIPGTSSRAHLAENIAAAELELPAAELAELDAIDAVATPMGAPTAD</sequence>
<dbReference type="InterPro" id="IPR036812">
    <property type="entry name" value="NAD(P)_OxRdtase_dom_sf"/>
</dbReference>
<evidence type="ECO:0000256" key="1">
    <source>
        <dbReference type="ARBA" id="ARBA00023002"/>
    </source>
</evidence>
<dbReference type="Pfam" id="PF00248">
    <property type="entry name" value="Aldo_ket_red"/>
    <property type="match status" value="1"/>
</dbReference>
<organism evidence="3 4">
    <name type="scientific">Gryllotalpicola reticulitermitis</name>
    <dbReference type="NCBI Taxonomy" id="1184153"/>
    <lineage>
        <taxon>Bacteria</taxon>
        <taxon>Bacillati</taxon>
        <taxon>Actinomycetota</taxon>
        <taxon>Actinomycetes</taxon>
        <taxon>Micrococcales</taxon>
        <taxon>Microbacteriaceae</taxon>
        <taxon>Gryllotalpicola</taxon>
    </lineage>
</organism>
<evidence type="ECO:0000313" key="4">
    <source>
        <dbReference type="Proteomes" id="UP001595900"/>
    </source>
</evidence>
<dbReference type="PANTHER" id="PTHR43625">
    <property type="entry name" value="AFLATOXIN B1 ALDEHYDE REDUCTASE"/>
    <property type="match status" value="1"/>
</dbReference>
<dbReference type="Proteomes" id="UP001595900">
    <property type="component" value="Unassembled WGS sequence"/>
</dbReference>
<dbReference type="PANTHER" id="PTHR43625:SF40">
    <property type="entry name" value="ALDO-KETO REDUCTASE YAKC [NADP(+)]"/>
    <property type="match status" value="1"/>
</dbReference>
<reference evidence="4" key="1">
    <citation type="journal article" date="2019" name="Int. J. Syst. Evol. Microbiol.">
        <title>The Global Catalogue of Microorganisms (GCM) 10K type strain sequencing project: providing services to taxonomists for standard genome sequencing and annotation.</title>
        <authorList>
            <consortium name="The Broad Institute Genomics Platform"/>
            <consortium name="The Broad Institute Genome Sequencing Center for Infectious Disease"/>
            <person name="Wu L."/>
            <person name="Ma J."/>
        </authorList>
    </citation>
    <scope>NUCLEOTIDE SEQUENCE [LARGE SCALE GENOMIC DNA]</scope>
    <source>
        <strain evidence="4">CGMCC 1.10363</strain>
    </source>
</reference>
<protein>
    <submittedName>
        <fullName evidence="3">Oxidoreductase</fullName>
    </submittedName>
</protein>
<dbReference type="EMBL" id="JBHSCN010000005">
    <property type="protein sequence ID" value="MFC4244063.1"/>
    <property type="molecule type" value="Genomic_DNA"/>
</dbReference>
<name>A0ABV8Q8W2_9MICO</name>
<evidence type="ECO:0000313" key="3">
    <source>
        <dbReference type="EMBL" id="MFC4244063.1"/>
    </source>
</evidence>
<gene>
    <name evidence="3" type="ORF">ACFOYW_11825</name>
</gene>
<comment type="caution">
    <text evidence="3">The sequence shown here is derived from an EMBL/GenBank/DDBJ whole genome shotgun (WGS) entry which is preliminary data.</text>
</comment>
<dbReference type="Gene3D" id="3.20.20.100">
    <property type="entry name" value="NADP-dependent oxidoreductase domain"/>
    <property type="match status" value="1"/>
</dbReference>
<keyword evidence="1" id="KW-0560">Oxidoreductase</keyword>
<accession>A0ABV8Q8W2</accession>
<dbReference type="InterPro" id="IPR050791">
    <property type="entry name" value="Aldo-Keto_reductase"/>
</dbReference>
<evidence type="ECO:0000259" key="2">
    <source>
        <dbReference type="Pfam" id="PF00248"/>
    </source>
</evidence>
<proteinExistence type="predicted"/>
<dbReference type="InterPro" id="IPR023210">
    <property type="entry name" value="NADP_OxRdtase_dom"/>
</dbReference>
<dbReference type="CDD" id="cd19088">
    <property type="entry name" value="AKR_AKR13B1"/>
    <property type="match status" value="1"/>
</dbReference>
<keyword evidence="4" id="KW-1185">Reference proteome</keyword>
<dbReference type="SUPFAM" id="SSF51430">
    <property type="entry name" value="NAD(P)-linked oxidoreductase"/>
    <property type="match status" value="1"/>
</dbReference>
<feature type="domain" description="NADP-dependent oxidoreductase" evidence="2">
    <location>
        <begin position="18"/>
        <end position="285"/>
    </location>
</feature>
<dbReference type="RefSeq" id="WP_390229130.1">
    <property type="nucleotide sequence ID" value="NZ_JBHSCN010000005.1"/>
</dbReference>